<reference evidence="1" key="1">
    <citation type="submission" date="2022-04" db="EMBL/GenBank/DDBJ databases">
        <title>Genome of the entomopathogenic fungus Entomophthora muscae.</title>
        <authorList>
            <person name="Elya C."/>
            <person name="Lovett B.R."/>
            <person name="Lee E."/>
            <person name="Macias A.M."/>
            <person name="Hajek A.E."/>
            <person name="De Bivort B.L."/>
            <person name="Kasson M.T."/>
            <person name="De Fine Licht H.H."/>
            <person name="Stajich J.E."/>
        </authorList>
    </citation>
    <scope>NUCLEOTIDE SEQUENCE</scope>
    <source>
        <strain evidence="1">Berkeley</strain>
    </source>
</reference>
<accession>A0ACC2SM10</accession>
<dbReference type="Proteomes" id="UP001165960">
    <property type="component" value="Unassembled WGS sequence"/>
</dbReference>
<keyword evidence="2" id="KW-1185">Reference proteome</keyword>
<evidence type="ECO:0000313" key="1">
    <source>
        <dbReference type="EMBL" id="KAJ9063360.1"/>
    </source>
</evidence>
<gene>
    <name evidence="1" type="ORF">DSO57_1000687</name>
</gene>
<name>A0ACC2SM10_9FUNG</name>
<evidence type="ECO:0000313" key="2">
    <source>
        <dbReference type="Proteomes" id="UP001165960"/>
    </source>
</evidence>
<comment type="caution">
    <text evidence="1">The sequence shown here is derived from an EMBL/GenBank/DDBJ whole genome shotgun (WGS) entry which is preliminary data.</text>
</comment>
<sequence>MLKSGLVTLYHTTAGTVPALVLTFVTVDMGQLPFGTACQRVIIRKLSVVFVLAGGSDKVATGDEPLRTEGKDSRAWIMIDRLIPNTGESQLNGLKYNLVLNVRMLSVEEF</sequence>
<protein>
    <submittedName>
        <fullName evidence="1">Uncharacterized protein</fullName>
    </submittedName>
</protein>
<organism evidence="1 2">
    <name type="scientific">Entomophthora muscae</name>
    <dbReference type="NCBI Taxonomy" id="34485"/>
    <lineage>
        <taxon>Eukaryota</taxon>
        <taxon>Fungi</taxon>
        <taxon>Fungi incertae sedis</taxon>
        <taxon>Zoopagomycota</taxon>
        <taxon>Entomophthoromycotina</taxon>
        <taxon>Entomophthoromycetes</taxon>
        <taxon>Entomophthorales</taxon>
        <taxon>Entomophthoraceae</taxon>
        <taxon>Entomophthora</taxon>
    </lineage>
</organism>
<proteinExistence type="predicted"/>
<dbReference type="EMBL" id="QTSX02004972">
    <property type="protein sequence ID" value="KAJ9063360.1"/>
    <property type="molecule type" value="Genomic_DNA"/>
</dbReference>